<proteinExistence type="predicted"/>
<accession>A0ACB8DQS8</accession>
<dbReference type="Proteomes" id="UP000821865">
    <property type="component" value="Chromosome 10"/>
</dbReference>
<comment type="caution">
    <text evidence="1">The sequence shown here is derived from an EMBL/GenBank/DDBJ whole genome shotgun (WGS) entry which is preliminary data.</text>
</comment>
<sequence length="1032" mass="114921">MADPRSDELRPESVANSPTAPPNATAGAVQGKKQAGQKKKQHHQKKAKHGDDNKHQDADEGLKPILSPTKVRVRSPVPPDEPPKVGATILQPITPKSLTRSLSAEGYRKWRPLVTVVVIAAAASFGVVFAFYLRQSRKDAIEHCASVECKLAFEDLASLVDSQVSPCDDFHSHVCGRSGDKTFGNADLTERALGELLLLVQRLLLSPGNKDDQKHPGIAQLATTFGHCYAFTTLSKTLADAPLAEAIASETDILATTDVESVLRRVVRLSLTKGISTLYRVSVTTYLGNAALHVSRGESLSEKLGKQTDGASLQEFVARLFDAAVARATKLRQLDAGNAVLRLLKFDESLRPESGYARDEELADASKPEFMTRYVGGRDWMGVLNSLLPAESQLKETSHVLVSEADAIKKSVDELRKDIDLGVIYILLHVATEIGRFYTIPLSQATKTCLQVAQEVLPPVLSNVFNNLTASATSDPSRANAIFFRVRKVFAKHPLKQGMSEEDRKNLVSLLININLHAHRTRLGIWPNGSGWQPTEATESASATFPQIYGTLKAREALRRLNDPPFVEQVTFRRALLASDAAFSRLLNEIFIPVSLRRMPVLYSGEVPTEFDMGTVGEWYEQNVGAFGRCVKQSKASAIAAQFDALPPNRLHELFARTYSLRIVHRVVSDHYDGYRYARNFDAVWKEAQRTLFRRFCLLSCGGSGRNRTGESQLDCLVPVTSMPEFYEAFESHGPTVGADGALLTSRSMRAVPLLWCRQLYIILWKNVYVKRISRHYLTTVLEVALMVTLLLGIQEDSVVREPMVRRGDTMFDTIKTDAFWNTQKDIAHIDTVYFAPKSKYLSALTRSAFGPLHVRKVIEVPTEQQLVERARDDASFGNGTPAATSVLLLYTNYVDANDTAPVSLHVRMYAGRLPFDLQVLYQQRLISQPEGPVAEERFPEMNTLLPVMGALQQRHLELQAERFGYAHPVDQLTLQRFPFPSYLEYKDTKNYALVLTRFCIGMLIPFSFFVARLSDEKANGEGDAHHTLRRL</sequence>
<evidence type="ECO:0000313" key="1">
    <source>
        <dbReference type="EMBL" id="KAH7974716.1"/>
    </source>
</evidence>
<organism evidence="1 2">
    <name type="scientific">Dermacentor silvarum</name>
    <name type="common">Tick</name>
    <dbReference type="NCBI Taxonomy" id="543639"/>
    <lineage>
        <taxon>Eukaryota</taxon>
        <taxon>Metazoa</taxon>
        <taxon>Ecdysozoa</taxon>
        <taxon>Arthropoda</taxon>
        <taxon>Chelicerata</taxon>
        <taxon>Arachnida</taxon>
        <taxon>Acari</taxon>
        <taxon>Parasitiformes</taxon>
        <taxon>Ixodida</taxon>
        <taxon>Ixodoidea</taxon>
        <taxon>Ixodidae</taxon>
        <taxon>Rhipicephalinae</taxon>
        <taxon>Dermacentor</taxon>
    </lineage>
</organism>
<evidence type="ECO:0000313" key="2">
    <source>
        <dbReference type="Proteomes" id="UP000821865"/>
    </source>
</evidence>
<gene>
    <name evidence="1" type="ORF">HPB49_018411</name>
</gene>
<reference evidence="1" key="1">
    <citation type="submission" date="2020-05" db="EMBL/GenBank/DDBJ databases">
        <title>Large-scale comparative analyses of tick genomes elucidate their genetic diversity and vector capacities.</title>
        <authorList>
            <person name="Jia N."/>
            <person name="Wang J."/>
            <person name="Shi W."/>
            <person name="Du L."/>
            <person name="Sun Y."/>
            <person name="Zhan W."/>
            <person name="Jiang J."/>
            <person name="Wang Q."/>
            <person name="Zhang B."/>
            <person name="Ji P."/>
            <person name="Sakyi L.B."/>
            <person name="Cui X."/>
            <person name="Yuan T."/>
            <person name="Jiang B."/>
            <person name="Yang W."/>
            <person name="Lam T.T.-Y."/>
            <person name="Chang Q."/>
            <person name="Ding S."/>
            <person name="Wang X."/>
            <person name="Zhu J."/>
            <person name="Ruan X."/>
            <person name="Zhao L."/>
            <person name="Wei J."/>
            <person name="Que T."/>
            <person name="Du C."/>
            <person name="Cheng J."/>
            <person name="Dai P."/>
            <person name="Han X."/>
            <person name="Huang E."/>
            <person name="Gao Y."/>
            <person name="Liu J."/>
            <person name="Shao H."/>
            <person name="Ye R."/>
            <person name="Li L."/>
            <person name="Wei W."/>
            <person name="Wang X."/>
            <person name="Wang C."/>
            <person name="Yang T."/>
            <person name="Huo Q."/>
            <person name="Li W."/>
            <person name="Guo W."/>
            <person name="Chen H."/>
            <person name="Zhou L."/>
            <person name="Ni X."/>
            <person name="Tian J."/>
            <person name="Zhou Y."/>
            <person name="Sheng Y."/>
            <person name="Liu T."/>
            <person name="Pan Y."/>
            <person name="Xia L."/>
            <person name="Li J."/>
            <person name="Zhao F."/>
            <person name="Cao W."/>
        </authorList>
    </citation>
    <scope>NUCLEOTIDE SEQUENCE</scope>
    <source>
        <strain evidence="1">Dsil-2018</strain>
    </source>
</reference>
<keyword evidence="2" id="KW-1185">Reference proteome</keyword>
<protein>
    <submittedName>
        <fullName evidence="1">Uncharacterized protein</fullName>
    </submittedName>
</protein>
<dbReference type="EMBL" id="CM023479">
    <property type="protein sequence ID" value="KAH7974716.1"/>
    <property type="molecule type" value="Genomic_DNA"/>
</dbReference>
<name>A0ACB8DQS8_DERSI</name>